<gene>
    <name evidence="4" type="ORF">C8P66_10650</name>
</gene>
<dbReference type="Pfam" id="PF04909">
    <property type="entry name" value="Amidohydro_2"/>
    <property type="match status" value="1"/>
</dbReference>
<dbReference type="Proteomes" id="UP000249688">
    <property type="component" value="Unassembled WGS sequence"/>
</dbReference>
<dbReference type="PANTHER" id="PTHR43569:SF1">
    <property type="entry name" value="BLL3371 PROTEIN"/>
    <property type="match status" value="1"/>
</dbReference>
<accession>A0A2W7KJC7</accession>
<dbReference type="PANTHER" id="PTHR43569">
    <property type="entry name" value="AMIDOHYDROLASE"/>
    <property type="match status" value="1"/>
</dbReference>
<evidence type="ECO:0000256" key="2">
    <source>
        <dbReference type="SAM" id="MobiDB-lite"/>
    </source>
</evidence>
<dbReference type="AlphaFoldDB" id="A0A2W7KJC7"/>
<organism evidence="4 5">
    <name type="scientific">Humitalea rosea</name>
    <dbReference type="NCBI Taxonomy" id="990373"/>
    <lineage>
        <taxon>Bacteria</taxon>
        <taxon>Pseudomonadati</taxon>
        <taxon>Pseudomonadota</taxon>
        <taxon>Alphaproteobacteria</taxon>
        <taxon>Acetobacterales</taxon>
        <taxon>Roseomonadaceae</taxon>
        <taxon>Humitalea</taxon>
    </lineage>
</organism>
<keyword evidence="4" id="KW-0378">Hydrolase</keyword>
<proteinExistence type="inferred from homology"/>
<comment type="caution">
    <text evidence="4">The sequence shown here is derived from an EMBL/GenBank/DDBJ whole genome shotgun (WGS) entry which is preliminary data.</text>
</comment>
<dbReference type="EMBL" id="QKYU01000006">
    <property type="protein sequence ID" value="PZW48046.1"/>
    <property type="molecule type" value="Genomic_DNA"/>
</dbReference>
<dbReference type="GO" id="GO:0016787">
    <property type="term" value="F:hydrolase activity"/>
    <property type="evidence" value="ECO:0007669"/>
    <property type="project" value="UniProtKB-KW"/>
</dbReference>
<feature type="region of interest" description="Disordered" evidence="2">
    <location>
        <begin position="1"/>
        <end position="25"/>
    </location>
</feature>
<evidence type="ECO:0000313" key="5">
    <source>
        <dbReference type="Proteomes" id="UP000249688"/>
    </source>
</evidence>
<dbReference type="SUPFAM" id="SSF51556">
    <property type="entry name" value="Metallo-dependent hydrolases"/>
    <property type="match status" value="1"/>
</dbReference>
<evidence type="ECO:0000256" key="1">
    <source>
        <dbReference type="ARBA" id="ARBA00038310"/>
    </source>
</evidence>
<protein>
    <submittedName>
        <fullName evidence="4">Putative TIM-barrel fold metal-dependent hydrolase</fullName>
    </submittedName>
</protein>
<comment type="similarity">
    <text evidence="1">Belongs to the metallo-dependent hydrolases superfamily.</text>
</comment>
<dbReference type="Gene3D" id="3.20.20.140">
    <property type="entry name" value="Metal-dependent hydrolases"/>
    <property type="match status" value="1"/>
</dbReference>
<name>A0A2W7KJC7_9PROT</name>
<dbReference type="InterPro" id="IPR006680">
    <property type="entry name" value="Amidohydro-rel"/>
</dbReference>
<dbReference type="InterPro" id="IPR032466">
    <property type="entry name" value="Metal_Hydrolase"/>
</dbReference>
<reference evidence="4 5" key="1">
    <citation type="submission" date="2018-06" db="EMBL/GenBank/DDBJ databases">
        <title>Genomic Encyclopedia of Archaeal and Bacterial Type Strains, Phase II (KMG-II): from individual species to whole genera.</title>
        <authorList>
            <person name="Goeker M."/>
        </authorList>
    </citation>
    <scope>NUCLEOTIDE SEQUENCE [LARGE SCALE GENOMIC DNA]</scope>
    <source>
        <strain evidence="4 5">DSM 24525</strain>
    </source>
</reference>
<evidence type="ECO:0000259" key="3">
    <source>
        <dbReference type="Pfam" id="PF04909"/>
    </source>
</evidence>
<feature type="domain" description="Amidohydrolase-related" evidence="3">
    <location>
        <begin position="50"/>
        <end position="360"/>
    </location>
</feature>
<sequence>MDRRCPAPVPIKRSKPLSEAPPAAVRHPTIRPDWLARNAEPALEPGLPIVDAHHHLWELRDGAPYLLEDFLADAGGGHDVRASVFIECRAAYRTDGDPAFQPVGEVDFVAAAATRAAARASGPRVADGIVGFVDLRLGAAARPVLEAEIAAGQGRFRGVRQISAWHPDPAARGSIAMPPPGLLLDPEFRQGFACLGPLGLSFDAWMYHTQLAELRDLADAFPDTPIVLNHVGGAIGIGPYEHRREHVATVWGAALRELAQCPNLHLKVGGLGMRLFGFGFHEGEEPPSSLQLAEAWRPYVETAVEAFGPARCMFESNFPVDKASCGYTALWNAFKRITADWGPAERAALFHDTAARFYRLGELS</sequence>
<dbReference type="InterPro" id="IPR052350">
    <property type="entry name" value="Metallo-dep_Lactonases"/>
</dbReference>
<keyword evidence="5" id="KW-1185">Reference proteome</keyword>
<evidence type="ECO:0000313" key="4">
    <source>
        <dbReference type="EMBL" id="PZW48046.1"/>
    </source>
</evidence>
<dbReference type="OrthoDB" id="7183088at2"/>